<organism evidence="2 3">
    <name type="scientific">Steccherinum ochraceum</name>
    <dbReference type="NCBI Taxonomy" id="92696"/>
    <lineage>
        <taxon>Eukaryota</taxon>
        <taxon>Fungi</taxon>
        <taxon>Dikarya</taxon>
        <taxon>Basidiomycota</taxon>
        <taxon>Agaricomycotina</taxon>
        <taxon>Agaricomycetes</taxon>
        <taxon>Polyporales</taxon>
        <taxon>Steccherinaceae</taxon>
        <taxon>Steccherinum</taxon>
    </lineage>
</organism>
<dbReference type="PANTHER" id="PTHR45348">
    <property type="entry name" value="HYPOTHETICAL OXIDOREDUCTASE (EUROFUNG)"/>
    <property type="match status" value="1"/>
</dbReference>
<dbReference type="InterPro" id="IPR011032">
    <property type="entry name" value="GroES-like_sf"/>
</dbReference>
<dbReference type="InterPro" id="IPR013149">
    <property type="entry name" value="ADH-like_C"/>
</dbReference>
<dbReference type="InterPro" id="IPR036291">
    <property type="entry name" value="NAD(P)-bd_dom_sf"/>
</dbReference>
<dbReference type="Pfam" id="PF00107">
    <property type="entry name" value="ADH_zinc_N"/>
    <property type="match status" value="1"/>
</dbReference>
<dbReference type="STRING" id="92696.A0A4R0RFG7"/>
<dbReference type="SUPFAM" id="SSF51735">
    <property type="entry name" value="NAD(P)-binding Rossmann-fold domains"/>
    <property type="match status" value="1"/>
</dbReference>
<evidence type="ECO:0000259" key="1">
    <source>
        <dbReference type="SMART" id="SM00829"/>
    </source>
</evidence>
<keyword evidence="3" id="KW-1185">Reference proteome</keyword>
<protein>
    <recommendedName>
        <fullName evidence="1">Enoyl reductase (ER) domain-containing protein</fullName>
    </recommendedName>
</protein>
<comment type="caution">
    <text evidence="2">The sequence shown here is derived from an EMBL/GenBank/DDBJ whole genome shotgun (WGS) entry which is preliminary data.</text>
</comment>
<dbReference type="InterPro" id="IPR020843">
    <property type="entry name" value="ER"/>
</dbReference>
<dbReference type="OrthoDB" id="3233595at2759"/>
<evidence type="ECO:0000313" key="3">
    <source>
        <dbReference type="Proteomes" id="UP000292702"/>
    </source>
</evidence>
<accession>A0A4R0RFG7</accession>
<dbReference type="Gene3D" id="3.40.50.720">
    <property type="entry name" value="NAD(P)-binding Rossmann-like Domain"/>
    <property type="match status" value="1"/>
</dbReference>
<feature type="domain" description="Enoyl reductase (ER)" evidence="1">
    <location>
        <begin position="19"/>
        <end position="326"/>
    </location>
</feature>
<proteinExistence type="predicted"/>
<name>A0A4R0RFG7_9APHY</name>
<reference evidence="2 3" key="1">
    <citation type="submission" date="2018-11" db="EMBL/GenBank/DDBJ databases">
        <title>Genome assembly of Steccherinum ochraceum LE-BIN_3174, the white-rot fungus of the Steccherinaceae family (The Residual Polyporoid clade, Polyporales, Basidiomycota).</title>
        <authorList>
            <person name="Fedorova T.V."/>
            <person name="Glazunova O.A."/>
            <person name="Landesman E.O."/>
            <person name="Moiseenko K.V."/>
            <person name="Psurtseva N.V."/>
            <person name="Savinova O.S."/>
            <person name="Shakhova N.V."/>
            <person name="Tyazhelova T.V."/>
            <person name="Vasina D.V."/>
        </authorList>
    </citation>
    <scope>NUCLEOTIDE SEQUENCE [LARGE SCALE GENOMIC DNA]</scope>
    <source>
        <strain evidence="2 3">LE-BIN_3174</strain>
    </source>
</reference>
<dbReference type="EMBL" id="RWJN01000112">
    <property type="protein sequence ID" value="TCD67050.1"/>
    <property type="molecule type" value="Genomic_DNA"/>
</dbReference>
<dbReference type="AlphaFoldDB" id="A0A4R0RFG7"/>
<dbReference type="Proteomes" id="UP000292702">
    <property type="component" value="Unassembled WGS sequence"/>
</dbReference>
<gene>
    <name evidence="2" type="ORF">EIP91_000612</name>
</gene>
<sequence length="335" mass="35285">MPPTVLLQHKALFVESENGPYVVKTAETSVPGPGEILVKVEAAGLNPADYKIHEFIKEFPLALGCDSVVRLSAHMGGYANRIATFQEYCIIEADLLVKIPISMTFDQAASIPAAAIAPAIGLYGDKVPMGGAGLTAPWRPGGHTEYAGKPILIMGGASSLGQYAIQFAKLSRFSPIITTASPVHNDLAASAGATHTLDRSLSLSALAEAVAAITPDPITIVFDAIAVAETQEAAYNILAPGGTLIIVQDEALKAKSDDKKVLRVWGSGHIPANTRIAKEFYEFLGDALTSGEIRPCEVEILPGGLNGVVEGLERPKNGTVRAKKLIVRPPETSEV</sequence>
<dbReference type="InterPro" id="IPR047122">
    <property type="entry name" value="Trans-enoyl_RdTase-like"/>
</dbReference>
<dbReference type="SMART" id="SM00829">
    <property type="entry name" value="PKS_ER"/>
    <property type="match status" value="1"/>
</dbReference>
<dbReference type="CDD" id="cd08249">
    <property type="entry name" value="enoyl_reductase_like"/>
    <property type="match status" value="1"/>
</dbReference>
<evidence type="ECO:0000313" key="2">
    <source>
        <dbReference type="EMBL" id="TCD67050.1"/>
    </source>
</evidence>
<dbReference type="Gene3D" id="3.90.180.10">
    <property type="entry name" value="Medium-chain alcohol dehydrogenases, catalytic domain"/>
    <property type="match status" value="2"/>
</dbReference>
<dbReference type="GO" id="GO:0016651">
    <property type="term" value="F:oxidoreductase activity, acting on NAD(P)H"/>
    <property type="evidence" value="ECO:0007669"/>
    <property type="project" value="InterPro"/>
</dbReference>
<dbReference type="SUPFAM" id="SSF50129">
    <property type="entry name" value="GroES-like"/>
    <property type="match status" value="1"/>
</dbReference>